<accession>B6WW31</accession>
<dbReference type="InterPro" id="IPR008927">
    <property type="entry name" value="6-PGluconate_DH-like_C_sf"/>
</dbReference>
<feature type="region of interest" description="Disordered" evidence="2">
    <location>
        <begin position="1"/>
        <end position="20"/>
    </location>
</feature>
<dbReference type="RefSeq" id="WP_006007817.1">
    <property type="nucleotide sequence ID" value="NZ_DS996359.1"/>
</dbReference>
<dbReference type="Proteomes" id="UP000003676">
    <property type="component" value="Unassembled WGS sequence"/>
</dbReference>
<evidence type="ECO:0000313" key="5">
    <source>
        <dbReference type="Proteomes" id="UP000003676"/>
    </source>
</evidence>
<feature type="domain" description="Prephenate/arogenate dehydrogenase" evidence="3">
    <location>
        <begin position="29"/>
        <end position="275"/>
    </location>
</feature>
<dbReference type="STRING" id="901.DESPIGER_2214"/>
<feature type="compositionally biased region" description="Low complexity" evidence="2">
    <location>
        <begin position="1"/>
        <end position="19"/>
    </location>
</feature>
<dbReference type="PROSITE" id="PS51176">
    <property type="entry name" value="PDH_ADH"/>
    <property type="match status" value="1"/>
</dbReference>
<evidence type="ECO:0000256" key="1">
    <source>
        <dbReference type="ARBA" id="ARBA00023002"/>
    </source>
</evidence>
<dbReference type="GO" id="GO:0004665">
    <property type="term" value="F:prephenate dehydrogenase (NADP+) activity"/>
    <property type="evidence" value="ECO:0007669"/>
    <property type="project" value="InterPro"/>
</dbReference>
<dbReference type="PANTHER" id="PTHR21363:SF0">
    <property type="entry name" value="PREPHENATE DEHYDROGENASE [NADP(+)]"/>
    <property type="match status" value="1"/>
</dbReference>
<name>B6WW31_9BACT</name>
<dbReference type="SUPFAM" id="SSF48179">
    <property type="entry name" value="6-phosphogluconate dehydrogenase C-terminal domain-like"/>
    <property type="match status" value="1"/>
</dbReference>
<dbReference type="GO" id="GO:0006571">
    <property type="term" value="P:tyrosine biosynthetic process"/>
    <property type="evidence" value="ECO:0007669"/>
    <property type="project" value="InterPro"/>
</dbReference>
<gene>
    <name evidence="4" type="ORF">DESPIG_02299</name>
</gene>
<dbReference type="eggNOG" id="COG0287">
    <property type="taxonomic scope" value="Bacteria"/>
</dbReference>
<dbReference type="InterPro" id="IPR003099">
    <property type="entry name" value="Prephen_DH"/>
</dbReference>
<comment type="caution">
    <text evidence="4">The sequence shown here is derived from an EMBL/GenBank/DDBJ whole genome shotgun (WGS) entry which is preliminary data.</text>
</comment>
<evidence type="ECO:0000259" key="3">
    <source>
        <dbReference type="PROSITE" id="PS51176"/>
    </source>
</evidence>
<dbReference type="EMBL" id="ABXU01000068">
    <property type="protein sequence ID" value="EEB32807.1"/>
    <property type="molecule type" value="Genomic_DNA"/>
</dbReference>
<keyword evidence="1" id="KW-0560">Oxidoreductase</keyword>
<dbReference type="PANTHER" id="PTHR21363">
    <property type="entry name" value="PREPHENATE DEHYDROGENASE"/>
    <property type="match status" value="1"/>
</dbReference>
<dbReference type="SUPFAM" id="SSF51735">
    <property type="entry name" value="NAD(P)-binding Rossmann-fold domains"/>
    <property type="match status" value="1"/>
</dbReference>
<dbReference type="InterPro" id="IPR050812">
    <property type="entry name" value="Preph/Arog_dehydrog"/>
</dbReference>
<protein>
    <submittedName>
        <fullName evidence="4">Putative prephenate dehydrogenase</fullName>
    </submittedName>
</protein>
<dbReference type="GO" id="GO:0008977">
    <property type="term" value="F:prephenate dehydrogenase (NAD+) activity"/>
    <property type="evidence" value="ECO:0007669"/>
    <property type="project" value="InterPro"/>
</dbReference>
<organism evidence="4 5">
    <name type="scientific">Desulfovibrio piger ATCC 29098</name>
    <dbReference type="NCBI Taxonomy" id="411464"/>
    <lineage>
        <taxon>Bacteria</taxon>
        <taxon>Pseudomonadati</taxon>
        <taxon>Thermodesulfobacteriota</taxon>
        <taxon>Desulfovibrionia</taxon>
        <taxon>Desulfovibrionales</taxon>
        <taxon>Desulfovibrionaceae</taxon>
        <taxon>Desulfovibrio</taxon>
    </lineage>
</organism>
<dbReference type="InterPro" id="IPR046826">
    <property type="entry name" value="PDH_N"/>
</dbReference>
<evidence type="ECO:0000256" key="2">
    <source>
        <dbReference type="SAM" id="MobiDB-lite"/>
    </source>
</evidence>
<dbReference type="InterPro" id="IPR036291">
    <property type="entry name" value="NAD(P)-bd_dom_sf"/>
</dbReference>
<dbReference type="HOGENOM" id="CLU_036672_1_1_7"/>
<dbReference type="GO" id="GO:0070403">
    <property type="term" value="F:NAD+ binding"/>
    <property type="evidence" value="ECO:0007669"/>
    <property type="project" value="InterPro"/>
</dbReference>
<proteinExistence type="predicted"/>
<reference evidence="4 5" key="1">
    <citation type="submission" date="2008-10" db="EMBL/GenBank/DDBJ databases">
        <title>Draft genome sequence of Desulvovibrio piger (ATCC 29098).</title>
        <authorList>
            <person name="Sudarsanam P."/>
            <person name="Ley R."/>
            <person name="Guruge J."/>
            <person name="Turnbaugh P.J."/>
            <person name="Mahowald M."/>
            <person name="Liep D."/>
            <person name="Gordon J."/>
        </authorList>
    </citation>
    <scope>NUCLEOTIDE SEQUENCE [LARGE SCALE GENOMIC DNA]</scope>
    <source>
        <strain evidence="4 5">ATCC 29098</strain>
    </source>
</reference>
<dbReference type="AlphaFoldDB" id="B6WW31"/>
<reference evidence="4 5" key="2">
    <citation type="submission" date="2008-10" db="EMBL/GenBank/DDBJ databases">
        <authorList>
            <person name="Fulton L."/>
            <person name="Clifton S."/>
            <person name="Fulton B."/>
            <person name="Xu J."/>
            <person name="Minx P."/>
            <person name="Pepin K.H."/>
            <person name="Johnson M."/>
            <person name="Bhonagiri V."/>
            <person name="Nash W.E."/>
            <person name="Mardis E.R."/>
            <person name="Wilson R.K."/>
        </authorList>
    </citation>
    <scope>NUCLEOTIDE SEQUENCE [LARGE SCALE GENOMIC DNA]</scope>
    <source>
        <strain evidence="4 5">ATCC 29098</strain>
    </source>
</reference>
<dbReference type="Gene3D" id="3.40.50.720">
    <property type="entry name" value="NAD(P)-binding Rossmann-like Domain"/>
    <property type="match status" value="1"/>
</dbReference>
<dbReference type="Pfam" id="PF02153">
    <property type="entry name" value="PDH_N"/>
    <property type="match status" value="1"/>
</dbReference>
<dbReference type="Gene3D" id="1.10.3660.10">
    <property type="entry name" value="6-phosphogluconate dehydrogenase C-terminal like domain"/>
    <property type="match status" value="1"/>
</dbReference>
<evidence type="ECO:0000313" key="4">
    <source>
        <dbReference type="EMBL" id="EEB32807.1"/>
    </source>
</evidence>
<sequence length="275" mass="29591">MSPDTTTPRTDGDDTGPVPAKAAASLQGRAVLVVGCRGRMGAMLCRRGTAAGLDMRGVDVPLTDAVLAPACKDAALVLLCVPAAVFADVAATVCAHLPATAILADITSVKVRPLQQMEAIWPGPVVGTHPLFGPATPDEDGLPVTVTPGRTAREEDTALVEAFFRALGCGTFRATADEHDRAMARVQNMNFITNLAYFALLAGQEDLLPYITPSFRRRLHAAEKMLTEDGTMFTGLFEANPYSHEAVRQYRKMLNVAAAGDIELLCRRAQWWWKK</sequence>